<protein>
    <submittedName>
        <fullName evidence="1">Ethylene-responsive transcription factor RAP2-7 isoform X4</fullName>
    </submittedName>
</protein>
<accession>A0A2P2JQU9</accession>
<name>A0A2P2JQU9_RHIMU</name>
<reference evidence="1" key="1">
    <citation type="submission" date="2018-02" db="EMBL/GenBank/DDBJ databases">
        <title>Rhizophora mucronata_Transcriptome.</title>
        <authorList>
            <person name="Meera S.P."/>
            <person name="Sreeshan A."/>
            <person name="Augustine A."/>
        </authorList>
    </citation>
    <scope>NUCLEOTIDE SEQUENCE</scope>
    <source>
        <tissue evidence="1">Leaf</tissue>
    </source>
</reference>
<dbReference type="EMBL" id="GGEC01015353">
    <property type="protein sequence ID" value="MBW95836.1"/>
    <property type="molecule type" value="Transcribed_RNA"/>
</dbReference>
<sequence>MPFQHIGRSDVFSGPLKGRSPIIVAIEFSILEFLLGTP</sequence>
<proteinExistence type="predicted"/>
<evidence type="ECO:0000313" key="1">
    <source>
        <dbReference type="EMBL" id="MBW95836.1"/>
    </source>
</evidence>
<dbReference type="AlphaFoldDB" id="A0A2P2JQU9"/>
<organism evidence="1">
    <name type="scientific">Rhizophora mucronata</name>
    <name type="common">Asiatic mangrove</name>
    <dbReference type="NCBI Taxonomy" id="61149"/>
    <lineage>
        <taxon>Eukaryota</taxon>
        <taxon>Viridiplantae</taxon>
        <taxon>Streptophyta</taxon>
        <taxon>Embryophyta</taxon>
        <taxon>Tracheophyta</taxon>
        <taxon>Spermatophyta</taxon>
        <taxon>Magnoliopsida</taxon>
        <taxon>eudicotyledons</taxon>
        <taxon>Gunneridae</taxon>
        <taxon>Pentapetalae</taxon>
        <taxon>rosids</taxon>
        <taxon>fabids</taxon>
        <taxon>Malpighiales</taxon>
        <taxon>Rhizophoraceae</taxon>
        <taxon>Rhizophora</taxon>
    </lineage>
</organism>